<dbReference type="AlphaFoldDB" id="H2Z033"/>
<accession>H2Z033</accession>
<proteinExistence type="predicted"/>
<evidence type="ECO:0000313" key="2">
    <source>
        <dbReference type="Proteomes" id="UP000007875"/>
    </source>
</evidence>
<dbReference type="HOGENOM" id="CLU_2775195_0_0_1"/>
<sequence>MLILELASREIFPYQLEDTAAQALQLQLLLPVNSMFIFSSLQMAVSQDQVLGCSTLYQVFKVTIPVTCY</sequence>
<reference evidence="1" key="2">
    <citation type="submission" date="2025-08" db="UniProtKB">
        <authorList>
            <consortium name="Ensembl"/>
        </authorList>
    </citation>
    <scope>IDENTIFICATION</scope>
</reference>
<organism evidence="1 2">
    <name type="scientific">Ciona savignyi</name>
    <name type="common">Pacific transparent sea squirt</name>
    <dbReference type="NCBI Taxonomy" id="51511"/>
    <lineage>
        <taxon>Eukaryota</taxon>
        <taxon>Metazoa</taxon>
        <taxon>Chordata</taxon>
        <taxon>Tunicata</taxon>
        <taxon>Ascidiacea</taxon>
        <taxon>Phlebobranchia</taxon>
        <taxon>Cionidae</taxon>
        <taxon>Ciona</taxon>
    </lineage>
</organism>
<reference evidence="2" key="1">
    <citation type="submission" date="2003-08" db="EMBL/GenBank/DDBJ databases">
        <authorList>
            <person name="Birren B."/>
            <person name="Nusbaum C."/>
            <person name="Abebe A."/>
            <person name="Abouelleil A."/>
            <person name="Adekoya E."/>
            <person name="Ait-zahra M."/>
            <person name="Allen N."/>
            <person name="Allen T."/>
            <person name="An P."/>
            <person name="Anderson M."/>
            <person name="Anderson S."/>
            <person name="Arachchi H."/>
            <person name="Armbruster J."/>
            <person name="Bachantsang P."/>
            <person name="Baldwin J."/>
            <person name="Barry A."/>
            <person name="Bayul T."/>
            <person name="Blitshsteyn B."/>
            <person name="Bloom T."/>
            <person name="Blye J."/>
            <person name="Boguslavskiy L."/>
            <person name="Borowsky M."/>
            <person name="Boukhgalter B."/>
            <person name="Brunache A."/>
            <person name="Butler J."/>
            <person name="Calixte N."/>
            <person name="Calvo S."/>
            <person name="Camarata J."/>
            <person name="Campo K."/>
            <person name="Chang J."/>
            <person name="Cheshatsang Y."/>
            <person name="Citroen M."/>
            <person name="Collymore A."/>
            <person name="Considine T."/>
            <person name="Cook A."/>
            <person name="Cooke P."/>
            <person name="Corum B."/>
            <person name="Cuomo C."/>
            <person name="David R."/>
            <person name="Dawoe T."/>
            <person name="Degray S."/>
            <person name="Dodge S."/>
            <person name="Dooley K."/>
            <person name="Dorje P."/>
            <person name="Dorjee K."/>
            <person name="Dorris L."/>
            <person name="Duffey N."/>
            <person name="Dupes A."/>
            <person name="Elkins T."/>
            <person name="Engels R."/>
            <person name="Erickson J."/>
            <person name="Farina A."/>
            <person name="Faro S."/>
            <person name="Ferreira P."/>
            <person name="Fischer H."/>
            <person name="Fitzgerald M."/>
            <person name="Foley K."/>
            <person name="Gage D."/>
            <person name="Galagan J."/>
            <person name="Gearin G."/>
            <person name="Gnerre S."/>
            <person name="Gnirke A."/>
            <person name="Goyette A."/>
            <person name="Graham J."/>
            <person name="Grandbois E."/>
            <person name="Gyaltsen K."/>
            <person name="Hafez N."/>
            <person name="Hagopian D."/>
            <person name="Hagos B."/>
            <person name="Hall J."/>
            <person name="Hatcher B."/>
            <person name="Heller A."/>
            <person name="Higgins H."/>
            <person name="Honan T."/>
            <person name="Horn A."/>
            <person name="Houde N."/>
            <person name="Hughes L."/>
            <person name="Hulme W."/>
            <person name="Husby E."/>
            <person name="Iliev I."/>
            <person name="Jaffe D."/>
            <person name="Jones C."/>
            <person name="Kamal M."/>
            <person name="Kamat A."/>
            <person name="Kamvysselis M."/>
            <person name="Karlsson E."/>
            <person name="Kells C."/>
            <person name="Kieu A."/>
            <person name="Kisner P."/>
            <person name="Kodira C."/>
            <person name="Kulbokas E."/>
            <person name="Labutti K."/>
            <person name="Lama D."/>
            <person name="Landers T."/>
            <person name="Leger J."/>
            <person name="Levine S."/>
            <person name="Lewis D."/>
            <person name="Lewis T."/>
            <person name="Lindblad-toh K."/>
            <person name="Liu X."/>
            <person name="Lokyitsang T."/>
            <person name="Lokyitsang Y."/>
            <person name="Lucien O."/>
            <person name="Lui A."/>
            <person name="Ma L.J."/>
            <person name="Mabbitt R."/>
            <person name="Macdonald J."/>
            <person name="Maclean C."/>
            <person name="Major J."/>
            <person name="Manning J."/>
            <person name="Marabella R."/>
            <person name="Maru K."/>
            <person name="Matthews C."/>
            <person name="Mauceli E."/>
            <person name="Mccarthy M."/>
            <person name="Mcdonough S."/>
            <person name="Mcghee T."/>
            <person name="Meldrim J."/>
            <person name="Meneus L."/>
            <person name="Mesirov J."/>
            <person name="Mihalev A."/>
            <person name="Mihova T."/>
            <person name="Mikkelsen T."/>
            <person name="Mlenga V."/>
            <person name="Moru K."/>
            <person name="Mozes J."/>
            <person name="Mulrain L."/>
            <person name="Munson G."/>
            <person name="Naylor J."/>
            <person name="Newes C."/>
            <person name="Nguyen C."/>
            <person name="Nguyen N."/>
            <person name="Nguyen T."/>
            <person name="Nicol R."/>
            <person name="Nielsen C."/>
            <person name="Nizzari M."/>
            <person name="Norbu C."/>
            <person name="Norbu N."/>
            <person name="O'donnell P."/>
            <person name="Okoawo O."/>
            <person name="O'leary S."/>
            <person name="Omotosho B."/>
            <person name="O'neill K."/>
            <person name="Osman S."/>
            <person name="Parker S."/>
            <person name="Perrin D."/>
            <person name="Phunkhang P."/>
            <person name="Piqani B."/>
            <person name="Purcell S."/>
            <person name="Rachupka T."/>
            <person name="Ramasamy U."/>
            <person name="Rameau R."/>
            <person name="Ray V."/>
            <person name="Raymond C."/>
            <person name="Retta R."/>
            <person name="Richardson S."/>
            <person name="Rise C."/>
            <person name="Rodriguez J."/>
            <person name="Rogers J."/>
            <person name="Rogov P."/>
            <person name="Rutman M."/>
            <person name="Schupbach R."/>
            <person name="Seaman C."/>
            <person name="Settipalli S."/>
            <person name="Sharpe T."/>
            <person name="Sheridan J."/>
            <person name="Sherpa N."/>
            <person name="Shi J."/>
            <person name="Smirnov S."/>
            <person name="Smith C."/>
            <person name="Sougnez C."/>
            <person name="Spencer B."/>
            <person name="Stalker J."/>
            <person name="Stange-thomann N."/>
            <person name="Stavropoulos S."/>
            <person name="Stetson K."/>
            <person name="Stone C."/>
            <person name="Stone S."/>
            <person name="Stubbs M."/>
            <person name="Talamas J."/>
            <person name="Tchuinga P."/>
            <person name="Tenzing P."/>
            <person name="Tesfaye S."/>
            <person name="Theodore J."/>
            <person name="Thoulutsang Y."/>
            <person name="Topham K."/>
            <person name="Towey S."/>
            <person name="Tsamla T."/>
            <person name="Tsomo N."/>
            <person name="Vallee D."/>
            <person name="Vassiliev H."/>
            <person name="Venkataraman V."/>
            <person name="Vinson J."/>
            <person name="Vo A."/>
            <person name="Wade C."/>
            <person name="Wang S."/>
            <person name="Wangchuk T."/>
            <person name="Wangdi T."/>
            <person name="Whittaker C."/>
            <person name="Wilkinson J."/>
            <person name="Wu Y."/>
            <person name="Wyman D."/>
            <person name="Yadav S."/>
            <person name="Yang S."/>
            <person name="Yang X."/>
            <person name="Yeager S."/>
            <person name="Yee E."/>
            <person name="Young G."/>
            <person name="Zainoun J."/>
            <person name="Zembeck L."/>
            <person name="Zimmer A."/>
            <person name="Zody M."/>
            <person name="Lander E."/>
        </authorList>
    </citation>
    <scope>NUCLEOTIDE SEQUENCE [LARGE SCALE GENOMIC DNA]</scope>
</reference>
<evidence type="ECO:0000313" key="1">
    <source>
        <dbReference type="Ensembl" id="ENSCSAVP00000010945.1"/>
    </source>
</evidence>
<reference evidence="1" key="3">
    <citation type="submission" date="2025-09" db="UniProtKB">
        <authorList>
            <consortium name="Ensembl"/>
        </authorList>
    </citation>
    <scope>IDENTIFICATION</scope>
</reference>
<name>H2Z033_CIOSA</name>
<dbReference type="InParanoid" id="H2Z033"/>
<dbReference type="Proteomes" id="UP000007875">
    <property type="component" value="Unassembled WGS sequence"/>
</dbReference>
<protein>
    <submittedName>
        <fullName evidence="1">Uncharacterized protein</fullName>
    </submittedName>
</protein>
<dbReference type="Ensembl" id="ENSCSAVT00000011076.1">
    <property type="protein sequence ID" value="ENSCSAVP00000010945.1"/>
    <property type="gene ID" value="ENSCSAVG00000006412.1"/>
</dbReference>
<keyword evidence="2" id="KW-1185">Reference proteome</keyword>